<keyword evidence="2" id="KW-1133">Transmembrane helix</keyword>
<evidence type="ECO:0000313" key="3">
    <source>
        <dbReference type="EMBL" id="KOG48590.1"/>
    </source>
</evidence>
<protein>
    <recommendedName>
        <fullName evidence="5">Gram-positive cocci surface proteins LPxTG domain-containing protein</fullName>
    </recommendedName>
</protein>
<sequence>MPKGCTFDYTFRAPTEKPQPDPAPKPKPDPSAEPSTKPSAKPSATAPAAARPQTAGQTTVVPEGGVAAGAERTAQDTDDTTTAYAGAGLAAVVAGLGVTFLARRRARTQR</sequence>
<proteinExistence type="predicted"/>
<reference evidence="4" key="1">
    <citation type="submission" date="2015-07" db="EMBL/GenBank/DDBJ databases">
        <authorList>
            <consortium name="Consortium for Microbial Forensics and Genomics (microFORGE)"/>
            <person name="Knight B.M."/>
            <person name="Roberts D.P."/>
            <person name="Lin D."/>
            <person name="Hari K."/>
            <person name="Fletcher J."/>
            <person name="Melcher U."/>
            <person name="Blagden T."/>
            <person name="Winegar R.A."/>
        </authorList>
    </citation>
    <scope>NUCLEOTIDE SEQUENCE [LARGE SCALE GENOMIC DNA]</scope>
    <source>
        <strain evidence="4">NRRL B-1447</strain>
    </source>
</reference>
<comment type="caution">
    <text evidence="3">The sequence shown here is derived from an EMBL/GenBank/DDBJ whole genome shotgun (WGS) entry which is preliminary data.</text>
</comment>
<dbReference type="EMBL" id="LGUV01000289">
    <property type="protein sequence ID" value="KOG48590.1"/>
    <property type="molecule type" value="Genomic_DNA"/>
</dbReference>
<organism evidence="3 4">
    <name type="scientific">Streptomyces virginiae</name>
    <name type="common">Streptomyces cinnamonensis</name>
    <dbReference type="NCBI Taxonomy" id="1961"/>
    <lineage>
        <taxon>Bacteria</taxon>
        <taxon>Bacillati</taxon>
        <taxon>Actinomycetota</taxon>
        <taxon>Actinomycetes</taxon>
        <taxon>Kitasatosporales</taxon>
        <taxon>Streptomycetaceae</taxon>
        <taxon>Streptomyces</taxon>
    </lineage>
</organism>
<evidence type="ECO:0000256" key="2">
    <source>
        <dbReference type="SAM" id="Phobius"/>
    </source>
</evidence>
<accession>A0A0L8MDY4</accession>
<keyword evidence="2" id="KW-0472">Membrane</keyword>
<keyword evidence="2" id="KW-0812">Transmembrane</keyword>
<evidence type="ECO:0000313" key="4">
    <source>
        <dbReference type="Proteomes" id="UP000037084"/>
    </source>
</evidence>
<feature type="compositionally biased region" description="Low complexity" evidence="1">
    <location>
        <begin position="32"/>
        <end position="59"/>
    </location>
</feature>
<gene>
    <name evidence="3" type="ORF">ADK75_20840</name>
</gene>
<evidence type="ECO:0008006" key="5">
    <source>
        <dbReference type="Google" id="ProtNLM"/>
    </source>
</evidence>
<name>A0A0L8MDY4_STRVG</name>
<evidence type="ECO:0000256" key="1">
    <source>
        <dbReference type="SAM" id="MobiDB-lite"/>
    </source>
</evidence>
<dbReference type="Proteomes" id="UP000037084">
    <property type="component" value="Unassembled WGS sequence"/>
</dbReference>
<feature type="transmembrane region" description="Helical" evidence="2">
    <location>
        <begin position="83"/>
        <end position="102"/>
    </location>
</feature>
<feature type="compositionally biased region" description="Basic and acidic residues" evidence="1">
    <location>
        <begin position="14"/>
        <end position="30"/>
    </location>
</feature>
<feature type="region of interest" description="Disordered" evidence="1">
    <location>
        <begin position="1"/>
        <end position="79"/>
    </location>
</feature>
<dbReference type="PATRIC" id="fig|1961.12.peg.4708"/>
<dbReference type="AlphaFoldDB" id="A0A0L8MDY4"/>